<evidence type="ECO:0000313" key="2">
    <source>
        <dbReference type="Proteomes" id="UP000050525"/>
    </source>
</evidence>
<keyword evidence="2" id="KW-1185">Reference proteome</keyword>
<gene>
    <name evidence="1" type="ORF">Y1Q_0024596</name>
</gene>
<evidence type="ECO:0000313" key="1">
    <source>
        <dbReference type="EMBL" id="KYO34001.1"/>
    </source>
</evidence>
<proteinExistence type="predicted"/>
<comment type="caution">
    <text evidence="1">The sequence shown here is derived from an EMBL/GenBank/DDBJ whole genome shotgun (WGS) entry which is preliminary data.</text>
</comment>
<sequence length="68" mass="7976">MGSSMAEQLAYREKGEELGLELKHQELVSCFTQGLWNRLLIQHQVLHLEIVSSCTTLLWQWEKEEIFS</sequence>
<accession>A0A151NB44</accession>
<protein>
    <submittedName>
        <fullName evidence="1">Uncharacterized protein</fullName>
    </submittedName>
</protein>
<dbReference type="AlphaFoldDB" id="A0A151NB44"/>
<dbReference type="Proteomes" id="UP000050525">
    <property type="component" value="Unassembled WGS sequence"/>
</dbReference>
<reference evidence="1 2" key="1">
    <citation type="journal article" date="2012" name="Genome Biol.">
        <title>Sequencing three crocodilian genomes to illuminate the evolution of archosaurs and amniotes.</title>
        <authorList>
            <person name="St John J.A."/>
            <person name="Braun E.L."/>
            <person name="Isberg S.R."/>
            <person name="Miles L.G."/>
            <person name="Chong A.Y."/>
            <person name="Gongora J."/>
            <person name="Dalzell P."/>
            <person name="Moran C."/>
            <person name="Bed'hom B."/>
            <person name="Abzhanov A."/>
            <person name="Burgess S.C."/>
            <person name="Cooksey A.M."/>
            <person name="Castoe T.A."/>
            <person name="Crawford N.G."/>
            <person name="Densmore L.D."/>
            <person name="Drew J.C."/>
            <person name="Edwards S.V."/>
            <person name="Faircloth B.C."/>
            <person name="Fujita M.K."/>
            <person name="Greenwold M.J."/>
            <person name="Hoffmann F.G."/>
            <person name="Howard J.M."/>
            <person name="Iguchi T."/>
            <person name="Janes D.E."/>
            <person name="Khan S.Y."/>
            <person name="Kohno S."/>
            <person name="de Koning A.J."/>
            <person name="Lance S.L."/>
            <person name="McCarthy F.M."/>
            <person name="McCormack J.E."/>
            <person name="Merchant M.E."/>
            <person name="Peterson D.G."/>
            <person name="Pollock D.D."/>
            <person name="Pourmand N."/>
            <person name="Raney B.J."/>
            <person name="Roessler K.A."/>
            <person name="Sanford J.R."/>
            <person name="Sawyer R.H."/>
            <person name="Schmidt C.J."/>
            <person name="Triplett E.W."/>
            <person name="Tuberville T.D."/>
            <person name="Venegas-Anaya M."/>
            <person name="Howard J.T."/>
            <person name="Jarvis E.D."/>
            <person name="Guillette L.J.Jr."/>
            <person name="Glenn T.C."/>
            <person name="Green R.E."/>
            <person name="Ray D.A."/>
        </authorList>
    </citation>
    <scope>NUCLEOTIDE SEQUENCE [LARGE SCALE GENOMIC DNA]</scope>
    <source>
        <strain evidence="1">KSC_2009_1</strain>
    </source>
</reference>
<dbReference type="EMBL" id="AKHW03003627">
    <property type="protein sequence ID" value="KYO34001.1"/>
    <property type="molecule type" value="Genomic_DNA"/>
</dbReference>
<name>A0A151NB44_ALLMI</name>
<organism evidence="1 2">
    <name type="scientific">Alligator mississippiensis</name>
    <name type="common">American alligator</name>
    <dbReference type="NCBI Taxonomy" id="8496"/>
    <lineage>
        <taxon>Eukaryota</taxon>
        <taxon>Metazoa</taxon>
        <taxon>Chordata</taxon>
        <taxon>Craniata</taxon>
        <taxon>Vertebrata</taxon>
        <taxon>Euteleostomi</taxon>
        <taxon>Archelosauria</taxon>
        <taxon>Archosauria</taxon>
        <taxon>Crocodylia</taxon>
        <taxon>Alligatoridae</taxon>
        <taxon>Alligatorinae</taxon>
        <taxon>Alligator</taxon>
    </lineage>
</organism>